<protein>
    <recommendedName>
        <fullName evidence="5">DUF2946 domain-containing protein</fullName>
    </recommendedName>
</protein>
<gene>
    <name evidence="3" type="ORF">GOEFS_018_00740</name>
</gene>
<keyword evidence="1" id="KW-0812">Transmembrane</keyword>
<feature type="chain" id="PRO_5003536999" description="DUF2946 domain-containing protein" evidence="2">
    <location>
        <begin position="23"/>
        <end position="133"/>
    </location>
</feature>
<feature type="signal peptide" evidence="2">
    <location>
        <begin position="1"/>
        <end position="22"/>
    </location>
</feature>
<dbReference type="STRING" id="1077974.GOEFS_018_00740"/>
<evidence type="ECO:0000313" key="3">
    <source>
        <dbReference type="EMBL" id="GAB17042.1"/>
    </source>
</evidence>
<proteinExistence type="predicted"/>
<keyword evidence="4" id="KW-1185">Reference proteome</keyword>
<sequence>MPRLLLLLATAGAVFLMHSAFGSHCAGAMPMHHAESAMPDVVTMDVHHGASMTSVADARTVEKASAPSDCVMPGSCTFVLPGATAIIVLAILVLTVFGPRDLFIRLVIPRRVVLGRPPPWAIATHLSLGVLLR</sequence>
<dbReference type="Proteomes" id="UP000035034">
    <property type="component" value="Unassembled WGS sequence"/>
</dbReference>
<reference evidence="3 4" key="1">
    <citation type="submission" date="2011-12" db="EMBL/GenBank/DDBJ databases">
        <title>Whole genome shotgun sequence of Gordonia effusa NBRC 100432.</title>
        <authorList>
            <person name="Yoshida I."/>
            <person name="Takarada H."/>
            <person name="Hosoyama A."/>
            <person name="Tsuchikane K."/>
            <person name="Katsumata H."/>
            <person name="Yamazaki S."/>
            <person name="Fujita N."/>
        </authorList>
    </citation>
    <scope>NUCLEOTIDE SEQUENCE [LARGE SCALE GENOMIC DNA]</scope>
    <source>
        <strain evidence="3 4">NBRC 100432</strain>
    </source>
</reference>
<comment type="caution">
    <text evidence="3">The sequence shown here is derived from an EMBL/GenBank/DDBJ whole genome shotgun (WGS) entry which is preliminary data.</text>
</comment>
<name>H0QW41_9ACTN</name>
<evidence type="ECO:0000256" key="2">
    <source>
        <dbReference type="SAM" id="SignalP"/>
    </source>
</evidence>
<organism evidence="3 4">
    <name type="scientific">Gordonia effusa NBRC 100432</name>
    <dbReference type="NCBI Taxonomy" id="1077974"/>
    <lineage>
        <taxon>Bacteria</taxon>
        <taxon>Bacillati</taxon>
        <taxon>Actinomycetota</taxon>
        <taxon>Actinomycetes</taxon>
        <taxon>Mycobacteriales</taxon>
        <taxon>Gordoniaceae</taxon>
        <taxon>Gordonia</taxon>
    </lineage>
</organism>
<keyword evidence="1" id="KW-1133">Transmembrane helix</keyword>
<keyword evidence="1" id="KW-0472">Membrane</keyword>
<evidence type="ECO:0000313" key="4">
    <source>
        <dbReference type="Proteomes" id="UP000035034"/>
    </source>
</evidence>
<dbReference type="AlphaFoldDB" id="H0QW41"/>
<accession>H0QW41</accession>
<feature type="transmembrane region" description="Helical" evidence="1">
    <location>
        <begin position="78"/>
        <end position="97"/>
    </location>
</feature>
<keyword evidence="2" id="KW-0732">Signal</keyword>
<evidence type="ECO:0000256" key="1">
    <source>
        <dbReference type="SAM" id="Phobius"/>
    </source>
</evidence>
<dbReference type="EMBL" id="BAEH01000018">
    <property type="protein sequence ID" value="GAB17042.1"/>
    <property type="molecule type" value="Genomic_DNA"/>
</dbReference>
<evidence type="ECO:0008006" key="5">
    <source>
        <dbReference type="Google" id="ProtNLM"/>
    </source>
</evidence>